<accession>A0A2T5EJD0</accession>
<evidence type="ECO:0000313" key="2">
    <source>
        <dbReference type="EMBL" id="PTP20349.1"/>
    </source>
</evidence>
<organism evidence="2 3">
    <name type="scientific">Vibrio splendidus</name>
    <dbReference type="NCBI Taxonomy" id="29497"/>
    <lineage>
        <taxon>Bacteria</taxon>
        <taxon>Pseudomonadati</taxon>
        <taxon>Pseudomonadota</taxon>
        <taxon>Gammaproteobacteria</taxon>
        <taxon>Vibrionales</taxon>
        <taxon>Vibrionaceae</taxon>
        <taxon>Vibrio</taxon>
    </lineage>
</organism>
<dbReference type="InterPro" id="IPR000182">
    <property type="entry name" value="GNAT_dom"/>
</dbReference>
<dbReference type="SUPFAM" id="SSF55729">
    <property type="entry name" value="Acyl-CoA N-acyltransferases (Nat)"/>
    <property type="match status" value="1"/>
</dbReference>
<dbReference type="GO" id="GO:0016747">
    <property type="term" value="F:acyltransferase activity, transferring groups other than amino-acyl groups"/>
    <property type="evidence" value="ECO:0007669"/>
    <property type="project" value="InterPro"/>
</dbReference>
<proteinExistence type="predicted"/>
<name>A0A2T5EJD0_VIBSP</name>
<dbReference type="Proteomes" id="UP000244080">
    <property type="component" value="Unassembled WGS sequence"/>
</dbReference>
<sequence>MIIAARAGDNIPRQIVLEMIFMSTLPLKAEYGEQKVIEIFSECVVAYDLKSGCSYSLFENNRPMAFGFTFDAFDSNDSAPHLHVFSVYPSQIKKGYGSILLAEILKQHKQTGITLECSSSSSSFFLKSGFKTREQNINGNHIAMFSNGAQNRIRFKLPHLDQTAYERYFQLYETTLDSLLARNMIRLV</sequence>
<gene>
    <name evidence="2" type="ORF">CWO36_07405</name>
</gene>
<dbReference type="AlphaFoldDB" id="A0A2T5EJD0"/>
<dbReference type="PROSITE" id="PS51186">
    <property type="entry name" value="GNAT"/>
    <property type="match status" value="1"/>
</dbReference>
<evidence type="ECO:0000313" key="3">
    <source>
        <dbReference type="Proteomes" id="UP000244080"/>
    </source>
</evidence>
<reference evidence="2 3" key="1">
    <citation type="submission" date="2017-11" db="EMBL/GenBank/DDBJ databases">
        <title>Population delineation of vibrios coincides with oyster pathogenicity.</title>
        <authorList>
            <person name="Bruto M."/>
            <person name="Labreuche Y."/>
            <person name="James A."/>
            <person name="Piel D."/>
            <person name="Chenivesse S."/>
            <person name="Petton B."/>
            <person name="Polz M.F."/>
            <person name="Le Roux F."/>
        </authorList>
    </citation>
    <scope>NUCLEOTIDE SEQUENCE [LARGE SCALE GENOMIC DNA]</scope>
    <source>
        <strain evidence="2 3">1F_55</strain>
    </source>
</reference>
<dbReference type="Pfam" id="PF13673">
    <property type="entry name" value="Acetyltransf_10"/>
    <property type="match status" value="1"/>
</dbReference>
<keyword evidence="2" id="KW-0808">Transferase</keyword>
<dbReference type="InterPro" id="IPR016181">
    <property type="entry name" value="Acyl_CoA_acyltransferase"/>
</dbReference>
<dbReference type="Gene3D" id="3.40.630.30">
    <property type="match status" value="1"/>
</dbReference>
<protein>
    <submittedName>
        <fullName evidence="2">N-acetyltransferase</fullName>
    </submittedName>
</protein>
<feature type="domain" description="N-acetyltransferase" evidence="1">
    <location>
        <begin position="14"/>
        <end position="149"/>
    </location>
</feature>
<comment type="caution">
    <text evidence="2">The sequence shown here is derived from an EMBL/GenBank/DDBJ whole genome shotgun (WGS) entry which is preliminary data.</text>
</comment>
<evidence type="ECO:0000259" key="1">
    <source>
        <dbReference type="PROSITE" id="PS51186"/>
    </source>
</evidence>
<dbReference type="EMBL" id="PIGA01000010">
    <property type="protein sequence ID" value="PTP20349.1"/>
    <property type="molecule type" value="Genomic_DNA"/>
</dbReference>
<dbReference type="RefSeq" id="WP_017085289.1">
    <property type="nucleotide sequence ID" value="NZ_CAWNZY010000002.1"/>
</dbReference>